<evidence type="ECO:0000256" key="2">
    <source>
        <dbReference type="ARBA" id="ARBA00022553"/>
    </source>
</evidence>
<protein>
    <submittedName>
        <fullName evidence="6">FYN-binding protein-like</fullName>
    </submittedName>
</protein>
<feature type="region of interest" description="Disordered" evidence="4">
    <location>
        <begin position="389"/>
        <end position="409"/>
    </location>
</feature>
<reference evidence="6 7" key="1">
    <citation type="submission" date="2015-08" db="EMBL/GenBank/DDBJ databases">
        <title>The genome of the Asian arowana (Scleropages formosus).</title>
        <authorList>
            <person name="Tan M.H."/>
            <person name="Gan H.M."/>
            <person name="Croft L.J."/>
            <person name="Austin C.M."/>
        </authorList>
    </citation>
    <scope>NUCLEOTIDE SEQUENCE [LARGE SCALE GENOMIC DNA]</scope>
    <source>
        <strain evidence="6">Aro1</strain>
    </source>
</reference>
<evidence type="ECO:0000313" key="7">
    <source>
        <dbReference type="Proteomes" id="UP000034805"/>
    </source>
</evidence>
<feature type="compositionally biased region" description="Basic and acidic residues" evidence="4">
    <location>
        <begin position="397"/>
        <end position="409"/>
    </location>
</feature>
<feature type="compositionally biased region" description="Basic and acidic residues" evidence="4">
    <location>
        <begin position="245"/>
        <end position="277"/>
    </location>
</feature>
<dbReference type="STRING" id="113540.ENSSFOP00015032303"/>
<proteinExistence type="predicted"/>
<organism evidence="6 7">
    <name type="scientific">Scleropages formosus</name>
    <name type="common">Asian bonytongue</name>
    <name type="synonym">Osteoglossum formosum</name>
    <dbReference type="NCBI Taxonomy" id="113540"/>
    <lineage>
        <taxon>Eukaryota</taxon>
        <taxon>Metazoa</taxon>
        <taxon>Chordata</taxon>
        <taxon>Craniata</taxon>
        <taxon>Vertebrata</taxon>
        <taxon>Euteleostomi</taxon>
        <taxon>Actinopterygii</taxon>
        <taxon>Neopterygii</taxon>
        <taxon>Teleostei</taxon>
        <taxon>Osteoglossocephala</taxon>
        <taxon>Osteoglossomorpha</taxon>
        <taxon>Osteoglossiformes</taxon>
        <taxon>Osteoglossidae</taxon>
        <taxon>Scleropages</taxon>
    </lineage>
</organism>
<dbReference type="Proteomes" id="UP000034805">
    <property type="component" value="Unassembled WGS sequence"/>
</dbReference>
<name>A0A0P7U080_SCLFO</name>
<dbReference type="AlphaFoldDB" id="A0A0P7U080"/>
<dbReference type="GO" id="GO:0007229">
    <property type="term" value="P:integrin-mediated signaling pathway"/>
    <property type="evidence" value="ECO:0007669"/>
    <property type="project" value="InterPro"/>
</dbReference>
<dbReference type="InterPro" id="IPR043443">
    <property type="entry name" value="FYB1/2-like"/>
</dbReference>
<feature type="compositionally biased region" description="Acidic residues" evidence="4">
    <location>
        <begin position="226"/>
        <end position="244"/>
    </location>
</feature>
<dbReference type="InterPro" id="IPR001452">
    <property type="entry name" value="SH3_domain"/>
</dbReference>
<dbReference type="GO" id="GO:0005886">
    <property type="term" value="C:plasma membrane"/>
    <property type="evidence" value="ECO:0007669"/>
    <property type="project" value="InterPro"/>
</dbReference>
<dbReference type="Gene3D" id="2.30.30.40">
    <property type="entry name" value="SH3 Domains"/>
    <property type="match status" value="2"/>
</dbReference>
<evidence type="ECO:0000256" key="1">
    <source>
        <dbReference type="ARBA" id="ARBA00022443"/>
    </source>
</evidence>
<feature type="compositionally biased region" description="Basic and acidic residues" evidence="4">
    <location>
        <begin position="113"/>
        <end position="124"/>
    </location>
</feature>
<dbReference type="InterPro" id="IPR036028">
    <property type="entry name" value="SH3-like_dom_sf"/>
</dbReference>
<dbReference type="PANTHER" id="PTHR16830:SF12">
    <property type="entry name" value="PDZ DOMAIN-CONTAINING PROTEIN"/>
    <property type="match status" value="1"/>
</dbReference>
<dbReference type="GO" id="GO:0072659">
    <property type="term" value="P:protein localization to plasma membrane"/>
    <property type="evidence" value="ECO:0007669"/>
    <property type="project" value="TreeGrafter"/>
</dbReference>
<dbReference type="Pfam" id="PF14603">
    <property type="entry name" value="hSH3"/>
    <property type="match status" value="2"/>
</dbReference>
<dbReference type="InterPro" id="IPR029294">
    <property type="entry name" value="hSH3"/>
</dbReference>
<dbReference type="SUPFAM" id="SSF50044">
    <property type="entry name" value="SH3-domain"/>
    <property type="match status" value="2"/>
</dbReference>
<dbReference type="EMBL" id="JARO02011426">
    <property type="protein sequence ID" value="KPP59904.1"/>
    <property type="molecule type" value="Genomic_DNA"/>
</dbReference>
<feature type="compositionally biased region" description="Pro residues" evidence="4">
    <location>
        <begin position="89"/>
        <end position="103"/>
    </location>
</feature>
<dbReference type="GO" id="GO:0050852">
    <property type="term" value="P:T cell receptor signaling pathway"/>
    <property type="evidence" value="ECO:0007669"/>
    <property type="project" value="TreeGrafter"/>
</dbReference>
<comment type="caution">
    <text evidence="6">The sequence shown here is derived from an EMBL/GenBank/DDBJ whole genome shotgun (WGS) entry which is preliminary data.</text>
</comment>
<dbReference type="PANTHER" id="PTHR16830">
    <property type="entry name" value="SH2 CONTAINING ADAPTOR PRAM-1 RELATED"/>
    <property type="match status" value="1"/>
</dbReference>
<feature type="compositionally biased region" description="Polar residues" evidence="4">
    <location>
        <begin position="155"/>
        <end position="164"/>
    </location>
</feature>
<evidence type="ECO:0000256" key="3">
    <source>
        <dbReference type="PROSITE-ProRule" id="PRU00192"/>
    </source>
</evidence>
<evidence type="ECO:0000313" key="6">
    <source>
        <dbReference type="EMBL" id="KPP59904.1"/>
    </source>
</evidence>
<gene>
    <name evidence="6" type="ORF">Z043_122136</name>
</gene>
<sequence>MQEENVDFKTLRDRFHAKAEMADAKGGDSQRLPMPRFPRAVPPAGHSPSANGAARPKLSPAAPGPRSSPDLSWMARPSAVEPESTGPTRPSPPFGVFPRPPPSHRTAPVPQEPKTESPVKDRVPGKVKATGELLQNMMLKPSMQDSPLFKPTPSPTSTLRSQRSMAEVPPLRRTLPPEGPKPVKPKRPPTVNLDCYRKAAPPPPLPGRPSLGKKTDFFNNCGSTPGDEESDTGEIYEPVDEPEEPVSHDRNLQKEVKRQRDLEKKEQKEKQKKENEYKKKFKLTEKVEVLHIARIQHDWQGGKNDLSVRQGDRVEIIRVKNNPEGRWLARTMTGTYGYISNTCVEVDYEEVKRRILGKPADSLFPLPPPQIDKLSDVYDDVEALSDDFPPPPIEISLDPKKSKKQEKEEKEFRKKFKFEGPIHVLCNMMVDPNTSIKKGGGKDLPLIPGEILEVIQFANDKKALCRNGMGK</sequence>
<evidence type="ECO:0000256" key="4">
    <source>
        <dbReference type="SAM" id="MobiDB-lite"/>
    </source>
</evidence>
<feature type="compositionally biased region" description="Basic and acidic residues" evidence="4">
    <location>
        <begin position="1"/>
        <end position="28"/>
    </location>
</feature>
<feature type="domain" description="SH3" evidence="5">
    <location>
        <begin position="288"/>
        <end position="349"/>
    </location>
</feature>
<feature type="non-terminal residue" evidence="6">
    <location>
        <position position="471"/>
    </location>
</feature>
<dbReference type="FunFam" id="2.30.30.40:FF:000133">
    <property type="entry name" value="FYN-binding protein-like isoform X2"/>
    <property type="match status" value="1"/>
</dbReference>
<keyword evidence="1 3" id="KW-0728">SH3 domain</keyword>
<accession>A0A0P7U080</accession>
<evidence type="ECO:0000259" key="5">
    <source>
        <dbReference type="PROSITE" id="PS50002"/>
    </source>
</evidence>
<feature type="region of interest" description="Disordered" evidence="4">
    <location>
        <begin position="1"/>
        <end position="277"/>
    </location>
</feature>
<dbReference type="PROSITE" id="PS50002">
    <property type="entry name" value="SH3"/>
    <property type="match status" value="1"/>
</dbReference>
<keyword evidence="2" id="KW-0597">Phosphoprotein</keyword>